<organism evidence="2 3">
    <name type="scientific">Punica granatum</name>
    <name type="common">Pomegranate</name>
    <dbReference type="NCBI Taxonomy" id="22663"/>
    <lineage>
        <taxon>Eukaryota</taxon>
        <taxon>Viridiplantae</taxon>
        <taxon>Streptophyta</taxon>
        <taxon>Embryophyta</taxon>
        <taxon>Tracheophyta</taxon>
        <taxon>Spermatophyta</taxon>
        <taxon>Magnoliopsida</taxon>
        <taxon>eudicotyledons</taxon>
        <taxon>Gunneridae</taxon>
        <taxon>Pentapetalae</taxon>
        <taxon>rosids</taxon>
        <taxon>malvids</taxon>
        <taxon>Myrtales</taxon>
        <taxon>Lythraceae</taxon>
        <taxon>Punica</taxon>
    </lineage>
</organism>
<accession>A0A218XBP4</accession>
<reference evidence="3" key="1">
    <citation type="journal article" date="2017" name="Plant J.">
        <title>The pomegranate (Punica granatum L.) genome and the genomics of punicalagin biosynthesis.</title>
        <authorList>
            <person name="Qin G."/>
            <person name="Xu C."/>
            <person name="Ming R."/>
            <person name="Tang H."/>
            <person name="Guyot R."/>
            <person name="Kramer E.M."/>
            <person name="Hu Y."/>
            <person name="Yi X."/>
            <person name="Qi Y."/>
            <person name="Xu X."/>
            <person name="Gao Z."/>
            <person name="Pan H."/>
            <person name="Jian J."/>
            <person name="Tian Y."/>
            <person name="Yue Z."/>
            <person name="Xu Y."/>
        </authorList>
    </citation>
    <scope>NUCLEOTIDE SEQUENCE [LARGE SCALE GENOMIC DNA]</scope>
    <source>
        <strain evidence="3">cv. Dabenzi</strain>
    </source>
</reference>
<feature type="region of interest" description="Disordered" evidence="1">
    <location>
        <begin position="146"/>
        <end position="165"/>
    </location>
</feature>
<feature type="compositionally biased region" description="Low complexity" evidence="1">
    <location>
        <begin position="1"/>
        <end position="27"/>
    </location>
</feature>
<feature type="region of interest" description="Disordered" evidence="1">
    <location>
        <begin position="1"/>
        <end position="60"/>
    </location>
</feature>
<protein>
    <submittedName>
        <fullName evidence="2">Uncharacterized protein</fullName>
    </submittedName>
</protein>
<comment type="caution">
    <text evidence="2">The sequence shown here is derived from an EMBL/GenBank/DDBJ whole genome shotgun (WGS) entry which is preliminary data.</text>
</comment>
<evidence type="ECO:0000256" key="1">
    <source>
        <dbReference type="SAM" id="MobiDB-lite"/>
    </source>
</evidence>
<dbReference type="AlphaFoldDB" id="A0A218XBP4"/>
<dbReference type="Proteomes" id="UP000197138">
    <property type="component" value="Unassembled WGS sequence"/>
</dbReference>
<evidence type="ECO:0000313" key="2">
    <source>
        <dbReference type="EMBL" id="OWM81931.1"/>
    </source>
</evidence>
<evidence type="ECO:0000313" key="3">
    <source>
        <dbReference type="Proteomes" id="UP000197138"/>
    </source>
</evidence>
<proteinExistence type="predicted"/>
<sequence length="187" mass="21056">MISLRRSSPSSPDPNRALSTSTTTPSPASSPPRRPPGFVLTPPLDLPLPPPRSQQSIASSNVIRERVKLGDAKSRNARVEQPAKVQYRGAGLGQRKSFYNSTDFFLEPTKRSASIFEDIDRRLRIRGIDEPSKDLETVARRARVGGGRWQMQSRRGRCPRFSPSRSIWADVNPIKHSRTDLRRSKNR</sequence>
<gene>
    <name evidence="2" type="ORF">CDL15_Pgr007970</name>
</gene>
<dbReference type="EMBL" id="MTKT01002214">
    <property type="protein sequence ID" value="OWM81931.1"/>
    <property type="molecule type" value="Genomic_DNA"/>
</dbReference>
<name>A0A218XBP4_PUNGR</name>